<keyword evidence="2" id="KW-1185">Reference proteome</keyword>
<proteinExistence type="predicted"/>
<gene>
    <name evidence="1" type="ORF">Thiowin_02528</name>
</gene>
<evidence type="ECO:0000313" key="2">
    <source>
        <dbReference type="Proteomes" id="UP001432180"/>
    </source>
</evidence>
<protein>
    <recommendedName>
        <fullName evidence="3">Transposase</fullName>
    </recommendedName>
</protein>
<evidence type="ECO:0000313" key="1">
    <source>
        <dbReference type="EMBL" id="WPL17507.1"/>
    </source>
</evidence>
<name>A0ABZ0S9A6_9GAMM</name>
<dbReference type="Proteomes" id="UP001432180">
    <property type="component" value="Chromosome"/>
</dbReference>
<sequence length="72" mass="7971">MDGKRKAPGGVMEWTRFGILSEDQTYGVIGLKRRRPSGPTSEEIVIGKGVRLFRGPSTVLCEYCRLNGFAQP</sequence>
<evidence type="ECO:0008006" key="3">
    <source>
        <dbReference type="Google" id="ProtNLM"/>
    </source>
</evidence>
<reference evidence="1 2" key="1">
    <citation type="journal article" date="2023" name="Microorganisms">
        <title>Thiorhodovibrio frisius and Trv. litoralis spp. nov., Two Novel Members from a Clade of Fastidious Purple Sulfur Bacteria That Exhibit Unique Red-Shifted Light-Harvesting Capabilities.</title>
        <authorList>
            <person name="Methner A."/>
            <person name="Kuzyk S.B."/>
            <person name="Petersen J."/>
            <person name="Bauer S."/>
            <person name="Brinkmann H."/>
            <person name="Sichau K."/>
            <person name="Wanner G."/>
            <person name="Wolf J."/>
            <person name="Neumann-Schaal M."/>
            <person name="Henke P."/>
            <person name="Tank M."/>
            <person name="Sproer C."/>
            <person name="Bunk B."/>
            <person name="Overmann J."/>
        </authorList>
    </citation>
    <scope>NUCLEOTIDE SEQUENCE [LARGE SCALE GENOMIC DNA]</scope>
    <source>
        <strain evidence="1 2">DSM 6702</strain>
    </source>
</reference>
<accession>A0ABZ0S9A6</accession>
<dbReference type="EMBL" id="CP121472">
    <property type="protein sequence ID" value="WPL17507.1"/>
    <property type="molecule type" value="Genomic_DNA"/>
</dbReference>
<organism evidence="1 2">
    <name type="scientific">Thiorhodovibrio winogradskyi</name>
    <dbReference type="NCBI Taxonomy" id="77007"/>
    <lineage>
        <taxon>Bacteria</taxon>
        <taxon>Pseudomonadati</taxon>
        <taxon>Pseudomonadota</taxon>
        <taxon>Gammaproteobacteria</taxon>
        <taxon>Chromatiales</taxon>
        <taxon>Chromatiaceae</taxon>
        <taxon>Thiorhodovibrio</taxon>
    </lineage>
</organism>